<reference evidence="2 3" key="1">
    <citation type="submission" date="2015-11" db="EMBL/GenBank/DDBJ databases">
        <title>Draft Genome Sequence of the Strain BR 10303 (Bradyrhizobium sp.) isolated from nodules of Centrolobium paraense.</title>
        <authorList>
            <person name="Zelli J.E."/>
            <person name="Simoes-Araujo J.L."/>
            <person name="Barauna A.C."/>
            <person name="Silva K."/>
        </authorList>
    </citation>
    <scope>NUCLEOTIDE SEQUENCE [LARGE SCALE GENOMIC DNA]</scope>
    <source>
        <strain evidence="2 3">BR 10303</strain>
    </source>
</reference>
<dbReference type="Proteomes" id="UP000057737">
    <property type="component" value="Unassembled WGS sequence"/>
</dbReference>
<evidence type="ECO:0000256" key="1">
    <source>
        <dbReference type="SAM" id="SignalP"/>
    </source>
</evidence>
<gene>
    <name evidence="2" type="ORF">AS156_25790</name>
</gene>
<evidence type="ECO:0000313" key="2">
    <source>
        <dbReference type="EMBL" id="KWV61116.1"/>
    </source>
</evidence>
<feature type="chain" id="PRO_5007179041" evidence="1">
    <location>
        <begin position="21"/>
        <end position="104"/>
    </location>
</feature>
<dbReference type="AlphaFoldDB" id="A0A125QAN7"/>
<protein>
    <submittedName>
        <fullName evidence="2">Uncharacterized protein</fullName>
    </submittedName>
</protein>
<evidence type="ECO:0000313" key="3">
    <source>
        <dbReference type="Proteomes" id="UP000057737"/>
    </source>
</evidence>
<feature type="signal peptide" evidence="1">
    <location>
        <begin position="1"/>
        <end position="20"/>
    </location>
</feature>
<name>A0A125QAN7_9BRAD</name>
<keyword evidence="3" id="KW-1185">Reference proteome</keyword>
<sequence length="104" mass="11497">MRRHAVVLAGALVLATSAYAGDGIEPDLRVCAIAPIAQRHPDNYWTAGDGCILNHAEQQQPFDADIWQRALAEANYNQRLARSIAGERQAQREGQHLKVDISQH</sequence>
<proteinExistence type="predicted"/>
<accession>A0A125QAN7</accession>
<keyword evidence="1" id="KW-0732">Signal</keyword>
<dbReference type="EMBL" id="LNCU01000008">
    <property type="protein sequence ID" value="KWV61116.1"/>
    <property type="molecule type" value="Genomic_DNA"/>
</dbReference>
<organism evidence="2 3">
    <name type="scientific">Bradyrhizobium macuxiense</name>
    <dbReference type="NCBI Taxonomy" id="1755647"/>
    <lineage>
        <taxon>Bacteria</taxon>
        <taxon>Pseudomonadati</taxon>
        <taxon>Pseudomonadota</taxon>
        <taxon>Alphaproteobacteria</taxon>
        <taxon>Hyphomicrobiales</taxon>
        <taxon>Nitrobacteraceae</taxon>
        <taxon>Bradyrhizobium</taxon>
    </lineage>
</organism>
<comment type="caution">
    <text evidence="2">The sequence shown here is derived from an EMBL/GenBank/DDBJ whole genome shotgun (WGS) entry which is preliminary data.</text>
</comment>